<dbReference type="PANTHER" id="PTHR33755">
    <property type="entry name" value="TOXIN PARE1-RELATED"/>
    <property type="match status" value="1"/>
</dbReference>
<evidence type="ECO:0000256" key="1">
    <source>
        <dbReference type="ARBA" id="ARBA00006226"/>
    </source>
</evidence>
<dbReference type="Pfam" id="PF05016">
    <property type="entry name" value="ParE_toxin"/>
    <property type="match status" value="1"/>
</dbReference>
<dbReference type="Proteomes" id="UP000307956">
    <property type="component" value="Unassembled WGS sequence"/>
</dbReference>
<organism evidence="3 4">
    <name type="scientific">Pseudothauera rhizosphaerae</name>
    <dbReference type="NCBI Taxonomy" id="2565932"/>
    <lineage>
        <taxon>Bacteria</taxon>
        <taxon>Pseudomonadati</taxon>
        <taxon>Pseudomonadota</taxon>
        <taxon>Betaproteobacteria</taxon>
        <taxon>Rhodocyclales</taxon>
        <taxon>Zoogloeaceae</taxon>
        <taxon>Pseudothauera</taxon>
    </lineage>
</organism>
<dbReference type="EMBL" id="SSOD01000017">
    <property type="protein sequence ID" value="THF57669.1"/>
    <property type="molecule type" value="Genomic_DNA"/>
</dbReference>
<keyword evidence="2" id="KW-1277">Toxin-antitoxin system</keyword>
<dbReference type="OrthoDB" id="595470at2"/>
<dbReference type="AlphaFoldDB" id="A0A4S4AEU3"/>
<comment type="similarity">
    <text evidence="1">Belongs to the RelE toxin family.</text>
</comment>
<accession>A0A4S4AEU3</accession>
<sequence>MRIRYTREAIDDLVRLRAFIAEHNPTAAARIAADLIRRMNGLGANPRLGRPVAQAPDPDAVRDLVTPYHVVYLLQDDALHVLRIWHQRENRPPGQ</sequence>
<evidence type="ECO:0000313" key="3">
    <source>
        <dbReference type="EMBL" id="THF57669.1"/>
    </source>
</evidence>
<dbReference type="InterPro" id="IPR035093">
    <property type="entry name" value="RelE/ParE_toxin_dom_sf"/>
</dbReference>
<proteinExistence type="inferred from homology"/>
<gene>
    <name evidence="3" type="ORF">E6O51_17730</name>
</gene>
<dbReference type="Gene3D" id="3.30.2310.20">
    <property type="entry name" value="RelE-like"/>
    <property type="match status" value="1"/>
</dbReference>
<comment type="caution">
    <text evidence="3">The sequence shown here is derived from an EMBL/GenBank/DDBJ whole genome shotgun (WGS) entry which is preliminary data.</text>
</comment>
<protein>
    <submittedName>
        <fullName evidence="3">Type II toxin-antitoxin system RelE/ParE family toxin</fullName>
    </submittedName>
</protein>
<dbReference type="RefSeq" id="WP_136386347.1">
    <property type="nucleotide sequence ID" value="NZ_SSOD01000017.1"/>
</dbReference>
<reference evidence="3 4" key="1">
    <citation type="submission" date="2019-04" db="EMBL/GenBank/DDBJ databases">
        <title>Azoarcus rhizosphaerae sp. nov. isolated from rhizosphere of Ficus religiosa.</title>
        <authorList>
            <person name="Lin S.-Y."/>
            <person name="Hameed A."/>
            <person name="Hsu Y.-H."/>
            <person name="Young C.-C."/>
        </authorList>
    </citation>
    <scope>NUCLEOTIDE SEQUENCE [LARGE SCALE GENOMIC DNA]</scope>
    <source>
        <strain evidence="3 4">CC-YHH848</strain>
    </source>
</reference>
<name>A0A4S4AEU3_9RHOO</name>
<evidence type="ECO:0000313" key="4">
    <source>
        <dbReference type="Proteomes" id="UP000307956"/>
    </source>
</evidence>
<dbReference type="PANTHER" id="PTHR33755:SF7">
    <property type="entry name" value="TOXIN MODULE OF TOXIN-ANTITOXIN SYSTEM RELE_STBE FAMILY"/>
    <property type="match status" value="1"/>
</dbReference>
<dbReference type="InterPro" id="IPR051803">
    <property type="entry name" value="TA_system_RelE-like_toxin"/>
</dbReference>
<keyword evidence="4" id="KW-1185">Reference proteome</keyword>
<evidence type="ECO:0000256" key="2">
    <source>
        <dbReference type="ARBA" id="ARBA00022649"/>
    </source>
</evidence>
<dbReference type="InterPro" id="IPR007712">
    <property type="entry name" value="RelE/ParE_toxin"/>
</dbReference>